<protein>
    <submittedName>
        <fullName evidence="3">Uncharacterized protein</fullName>
    </submittedName>
</protein>
<evidence type="ECO:0000313" key="3">
    <source>
        <dbReference type="EMBL" id="KAF4742115.1"/>
    </source>
</evidence>
<evidence type="ECO:0000256" key="1">
    <source>
        <dbReference type="SAM" id="Coils"/>
    </source>
</evidence>
<gene>
    <name evidence="3" type="ORF">FOZ63_003026</name>
</gene>
<feature type="coiled-coil region" evidence="1">
    <location>
        <begin position="4"/>
        <end position="31"/>
    </location>
</feature>
<dbReference type="Proteomes" id="UP000553632">
    <property type="component" value="Unassembled WGS sequence"/>
</dbReference>
<name>A0A7J6TAJ0_PEROL</name>
<organism evidence="3 4">
    <name type="scientific">Perkinsus olseni</name>
    <name type="common">Perkinsus atlanticus</name>
    <dbReference type="NCBI Taxonomy" id="32597"/>
    <lineage>
        <taxon>Eukaryota</taxon>
        <taxon>Sar</taxon>
        <taxon>Alveolata</taxon>
        <taxon>Perkinsozoa</taxon>
        <taxon>Perkinsea</taxon>
        <taxon>Perkinsida</taxon>
        <taxon>Perkinsidae</taxon>
        <taxon>Perkinsus</taxon>
    </lineage>
</organism>
<proteinExistence type="predicted"/>
<evidence type="ECO:0000313" key="4">
    <source>
        <dbReference type="Proteomes" id="UP000553632"/>
    </source>
</evidence>
<keyword evidence="4" id="KW-1185">Reference proteome</keyword>
<dbReference type="AlphaFoldDB" id="A0A7J6TAJ0"/>
<accession>A0A7J6TAJ0</accession>
<feature type="region of interest" description="Disordered" evidence="2">
    <location>
        <begin position="105"/>
        <end position="124"/>
    </location>
</feature>
<evidence type="ECO:0000256" key="2">
    <source>
        <dbReference type="SAM" id="MobiDB-lite"/>
    </source>
</evidence>
<sequence>MKSIVERKDQIRCQRQAYEALEQQLRLSTKQEHNRIAELADELRSEKNASKSGHLVKHFGEVLERKLGRVEEELDREKASVRELRSTMEDRERVAAVEAKERSREVEELKRELDKSKEDSHKHKKALRMVELEVTKDIERLVAEH</sequence>
<dbReference type="EMBL" id="JABANO010012250">
    <property type="protein sequence ID" value="KAF4742115.1"/>
    <property type="molecule type" value="Genomic_DNA"/>
</dbReference>
<comment type="caution">
    <text evidence="3">The sequence shown here is derived from an EMBL/GenBank/DDBJ whole genome shotgun (WGS) entry which is preliminary data.</text>
</comment>
<keyword evidence="1" id="KW-0175">Coiled coil</keyword>
<reference evidence="3 4" key="1">
    <citation type="submission" date="2020-04" db="EMBL/GenBank/DDBJ databases">
        <title>Perkinsus olseni comparative genomics.</title>
        <authorList>
            <person name="Bogema D.R."/>
        </authorList>
    </citation>
    <scope>NUCLEOTIDE SEQUENCE [LARGE SCALE GENOMIC DNA]</scope>
    <source>
        <strain evidence="3 4">ATCC PRA-207</strain>
    </source>
</reference>
<feature type="compositionally biased region" description="Basic and acidic residues" evidence="2">
    <location>
        <begin position="105"/>
        <end position="121"/>
    </location>
</feature>
<feature type="non-terminal residue" evidence="3">
    <location>
        <position position="1"/>
    </location>
</feature>